<accession>A0AC35TJ41</accession>
<reference evidence="2" key="1">
    <citation type="submission" date="2016-11" db="UniProtKB">
        <authorList>
            <consortium name="WormBaseParasite"/>
        </authorList>
    </citation>
    <scope>IDENTIFICATION</scope>
    <source>
        <strain evidence="2">KR3021</strain>
    </source>
</reference>
<dbReference type="WBParaSite" id="RSKR_0000122200.1">
    <property type="protein sequence ID" value="RSKR_0000122200.1"/>
    <property type="gene ID" value="RSKR_0000122200"/>
</dbReference>
<sequence>MKEIVKDKYPRPKFISLFMPEFQICPHMLDHNFIIKGQLGTGAFGSVLEVMKKDENGKRYALKIQEKTKIFLLKNERQIKMEALIQSSMPSHPFIAKFFNTWQSKTHLYTLMEIIEKGDLFTEWDRQNGFSEDLIRIYGAEVALALDFLHSRRIIHRDIKLENIIVDGLGNLKLVDFGLSKILNNNCLANTILGTLQYMAPEIRYGMPYNECVDWWSLGVMMSIMFTCQYPFPVANVKRHEDLTFKGYCSPNGSLSFQIVVGLLKEQIFFRNLNFNAIYQGRIRPILLWKKDDQIQRNKKRRIEKNVGNYFEEFDLTLTDHKEWLGETSDNNCIWERESSGIGSDSKCSDLF</sequence>
<name>A0AC35TJ41_9BILA</name>
<dbReference type="Proteomes" id="UP000095286">
    <property type="component" value="Unplaced"/>
</dbReference>
<evidence type="ECO:0000313" key="1">
    <source>
        <dbReference type="Proteomes" id="UP000095286"/>
    </source>
</evidence>
<organism evidence="1 2">
    <name type="scientific">Rhabditophanes sp. KR3021</name>
    <dbReference type="NCBI Taxonomy" id="114890"/>
    <lineage>
        <taxon>Eukaryota</taxon>
        <taxon>Metazoa</taxon>
        <taxon>Ecdysozoa</taxon>
        <taxon>Nematoda</taxon>
        <taxon>Chromadorea</taxon>
        <taxon>Rhabditida</taxon>
        <taxon>Tylenchina</taxon>
        <taxon>Panagrolaimomorpha</taxon>
        <taxon>Strongyloidoidea</taxon>
        <taxon>Alloionematidae</taxon>
        <taxon>Rhabditophanes</taxon>
    </lineage>
</organism>
<evidence type="ECO:0000313" key="2">
    <source>
        <dbReference type="WBParaSite" id="RSKR_0000122200.1"/>
    </source>
</evidence>
<protein>
    <submittedName>
        <fullName evidence="2">Protein kinase domain-containing protein</fullName>
    </submittedName>
</protein>
<proteinExistence type="predicted"/>